<dbReference type="AlphaFoldDB" id="A0A7W8LM51"/>
<dbReference type="PANTHER" id="PTHR36434:SF1">
    <property type="entry name" value="MEMBRANE PROTEASE YUGP-RELATED"/>
    <property type="match status" value="1"/>
</dbReference>
<protein>
    <recommendedName>
        <fullName evidence="4">Zinc metallopeptidase</fullName>
    </recommendedName>
</protein>
<evidence type="ECO:0000313" key="3">
    <source>
        <dbReference type="Proteomes" id="UP000518887"/>
    </source>
</evidence>
<keyword evidence="3" id="KW-1185">Reference proteome</keyword>
<dbReference type="InterPro" id="IPR007395">
    <property type="entry name" value="Zn_peptidase_2"/>
</dbReference>
<dbReference type="Proteomes" id="UP000518887">
    <property type="component" value="Unassembled WGS sequence"/>
</dbReference>
<evidence type="ECO:0008006" key="4">
    <source>
        <dbReference type="Google" id="ProtNLM"/>
    </source>
</evidence>
<feature type="transmembrane region" description="Helical" evidence="1">
    <location>
        <begin position="6"/>
        <end position="28"/>
    </location>
</feature>
<dbReference type="Pfam" id="PF04298">
    <property type="entry name" value="Zn_peptidase_2"/>
    <property type="match status" value="1"/>
</dbReference>
<keyword evidence="1" id="KW-1133">Transmembrane helix</keyword>
<accession>A0A7W8LM51</accession>
<proteinExistence type="predicted"/>
<gene>
    <name evidence="2" type="ORF">HNP76_001391</name>
</gene>
<evidence type="ECO:0000313" key="2">
    <source>
        <dbReference type="EMBL" id="MBB5226023.1"/>
    </source>
</evidence>
<feature type="transmembrane region" description="Helical" evidence="1">
    <location>
        <begin position="211"/>
        <end position="235"/>
    </location>
</feature>
<comment type="caution">
    <text evidence="2">The sequence shown here is derived from an EMBL/GenBank/DDBJ whole genome shotgun (WGS) entry which is preliminary data.</text>
</comment>
<reference evidence="2 3" key="1">
    <citation type="submission" date="2020-08" db="EMBL/GenBank/DDBJ databases">
        <title>Genomic Encyclopedia of Type Strains, Phase IV (KMG-IV): sequencing the most valuable type-strain genomes for metagenomic binning, comparative biology and taxonomic classification.</title>
        <authorList>
            <person name="Goeker M."/>
        </authorList>
    </citation>
    <scope>NUCLEOTIDE SEQUENCE [LARGE SCALE GENOMIC DNA]</scope>
    <source>
        <strain evidence="2 3">DSM 103462</strain>
    </source>
</reference>
<sequence length="244" mass="26432">MYYYGIDYTYLIFVIPALLLSLWASAAVKSRFAKYDRIRTQRGVTGAQAAAILLRANGITDVKIEHIHGNLTDNYNPVTKILSLSDSTYSSTSIAAVGVAAHETGHAIQHNVGYFPLNFRRALVPVANLGSRLGPLMVLIGIGFGASAYAEGRLPVLQLVTDIGLLLFAGATLFYLVTLPVEFDASRRALKILKEAGVFVDKKELSGARSVLWAAAMTYVASALSAIASFVRILLIANRGRRRD</sequence>
<keyword evidence="1" id="KW-0812">Transmembrane</keyword>
<dbReference type="RefSeq" id="WP_184658908.1">
    <property type="nucleotide sequence ID" value="NZ_CP031518.1"/>
</dbReference>
<organism evidence="2 3">
    <name type="scientific">Treponema ruminis</name>
    <dbReference type="NCBI Taxonomy" id="744515"/>
    <lineage>
        <taxon>Bacteria</taxon>
        <taxon>Pseudomonadati</taxon>
        <taxon>Spirochaetota</taxon>
        <taxon>Spirochaetia</taxon>
        <taxon>Spirochaetales</taxon>
        <taxon>Treponemataceae</taxon>
        <taxon>Treponema</taxon>
    </lineage>
</organism>
<dbReference type="PANTHER" id="PTHR36434">
    <property type="entry name" value="MEMBRANE PROTEASE YUGP-RELATED"/>
    <property type="match status" value="1"/>
</dbReference>
<dbReference type="EMBL" id="JACHFQ010000004">
    <property type="protein sequence ID" value="MBB5226023.1"/>
    <property type="molecule type" value="Genomic_DNA"/>
</dbReference>
<keyword evidence="1" id="KW-0472">Membrane</keyword>
<evidence type="ECO:0000256" key="1">
    <source>
        <dbReference type="SAM" id="Phobius"/>
    </source>
</evidence>
<name>A0A7W8LM51_9SPIR</name>
<feature type="transmembrane region" description="Helical" evidence="1">
    <location>
        <begin position="156"/>
        <end position="178"/>
    </location>
</feature>